<dbReference type="GO" id="GO:0006351">
    <property type="term" value="P:DNA-templated transcription"/>
    <property type="evidence" value="ECO:0007669"/>
    <property type="project" value="InterPro"/>
</dbReference>
<dbReference type="SUPFAM" id="SSF51905">
    <property type="entry name" value="FAD/NAD(P)-binding domain"/>
    <property type="match status" value="1"/>
</dbReference>
<name>A0A178ZMX7_9EURO</name>
<gene>
    <name evidence="8" type="ORF">AYL99_03375</name>
</gene>
<dbReference type="GO" id="GO:0008688">
    <property type="term" value="F:3-(3-hydroxyphenyl)propionate hydroxylase activity"/>
    <property type="evidence" value="ECO:0007669"/>
    <property type="project" value="TreeGrafter"/>
</dbReference>
<proteinExistence type="predicted"/>
<dbReference type="InterPro" id="IPR002938">
    <property type="entry name" value="FAD-bd"/>
</dbReference>
<dbReference type="InterPro" id="IPR007219">
    <property type="entry name" value="XnlR_reg_dom"/>
</dbReference>
<dbReference type="InterPro" id="IPR036188">
    <property type="entry name" value="FAD/NAD-bd_sf"/>
</dbReference>
<organism evidence="8 9">
    <name type="scientific">Fonsecaea erecta</name>
    <dbReference type="NCBI Taxonomy" id="1367422"/>
    <lineage>
        <taxon>Eukaryota</taxon>
        <taxon>Fungi</taxon>
        <taxon>Dikarya</taxon>
        <taxon>Ascomycota</taxon>
        <taxon>Pezizomycotina</taxon>
        <taxon>Eurotiomycetes</taxon>
        <taxon>Chaetothyriomycetidae</taxon>
        <taxon>Chaetothyriales</taxon>
        <taxon>Herpotrichiellaceae</taxon>
        <taxon>Fonsecaea</taxon>
    </lineage>
</organism>
<dbReference type="InterPro" id="IPR050631">
    <property type="entry name" value="PheA/TfdB_FAD_monoxygenase"/>
</dbReference>
<evidence type="ECO:0000256" key="4">
    <source>
        <dbReference type="ARBA" id="ARBA00023242"/>
    </source>
</evidence>
<keyword evidence="2" id="KW-0274">FAD</keyword>
<dbReference type="GO" id="GO:0071949">
    <property type="term" value="F:FAD binding"/>
    <property type="evidence" value="ECO:0007669"/>
    <property type="project" value="InterPro"/>
</dbReference>
<feature type="domain" description="FAD-binding" evidence="6">
    <location>
        <begin position="13"/>
        <end position="378"/>
    </location>
</feature>
<accession>A0A178ZMX7</accession>
<dbReference type="Pfam" id="PF04082">
    <property type="entry name" value="Fungal_trans"/>
    <property type="match status" value="1"/>
</dbReference>
<feature type="region of interest" description="Disordered" evidence="5">
    <location>
        <begin position="616"/>
        <end position="708"/>
    </location>
</feature>
<protein>
    <recommendedName>
        <fullName evidence="10">FAD-binding domain-containing protein</fullName>
    </recommendedName>
</protein>
<evidence type="ECO:0000259" key="7">
    <source>
        <dbReference type="Pfam" id="PF04082"/>
    </source>
</evidence>
<evidence type="ECO:0000259" key="6">
    <source>
        <dbReference type="Pfam" id="PF01494"/>
    </source>
</evidence>
<dbReference type="PANTHER" id="PTHR43476">
    <property type="entry name" value="3-(3-HYDROXY-PHENYL)PROPIONATE/3-HYDROXYCINNAMIC ACID HYDROXYLASE"/>
    <property type="match status" value="1"/>
</dbReference>
<keyword evidence="9" id="KW-1185">Reference proteome</keyword>
<dbReference type="STRING" id="1367422.A0A178ZMX7"/>
<dbReference type="PANTHER" id="PTHR43476:SF3">
    <property type="entry name" value="FAD-BINDING MONOOXYGENASE"/>
    <property type="match status" value="1"/>
</dbReference>
<dbReference type="RefSeq" id="XP_018694541.1">
    <property type="nucleotide sequence ID" value="XM_018834891.1"/>
</dbReference>
<evidence type="ECO:0008006" key="10">
    <source>
        <dbReference type="Google" id="ProtNLM"/>
    </source>
</evidence>
<dbReference type="GO" id="GO:0003677">
    <property type="term" value="F:DNA binding"/>
    <property type="evidence" value="ECO:0007669"/>
    <property type="project" value="InterPro"/>
</dbReference>
<dbReference type="CDD" id="cd12148">
    <property type="entry name" value="fungal_TF_MHR"/>
    <property type="match status" value="1"/>
</dbReference>
<dbReference type="GO" id="GO:0008270">
    <property type="term" value="F:zinc ion binding"/>
    <property type="evidence" value="ECO:0007669"/>
    <property type="project" value="InterPro"/>
</dbReference>
<evidence type="ECO:0000256" key="2">
    <source>
        <dbReference type="ARBA" id="ARBA00022827"/>
    </source>
</evidence>
<dbReference type="GeneID" id="30007545"/>
<keyword evidence="3" id="KW-0560">Oxidoreductase</keyword>
<dbReference type="Gene3D" id="3.50.50.60">
    <property type="entry name" value="FAD/NAD(P)-binding domain"/>
    <property type="match status" value="2"/>
</dbReference>
<feature type="compositionally biased region" description="Low complexity" evidence="5">
    <location>
        <begin position="644"/>
        <end position="656"/>
    </location>
</feature>
<dbReference type="OrthoDB" id="10018191at2759"/>
<evidence type="ECO:0000256" key="3">
    <source>
        <dbReference type="ARBA" id="ARBA00023002"/>
    </source>
</evidence>
<dbReference type="Proteomes" id="UP000078343">
    <property type="component" value="Unassembled WGS sequence"/>
</dbReference>
<keyword evidence="4" id="KW-0539">Nucleus</keyword>
<evidence type="ECO:0000313" key="9">
    <source>
        <dbReference type="Proteomes" id="UP000078343"/>
    </source>
</evidence>
<evidence type="ECO:0000256" key="5">
    <source>
        <dbReference type="SAM" id="MobiDB-lite"/>
    </source>
</evidence>
<dbReference type="EMBL" id="LVYI01000003">
    <property type="protein sequence ID" value="OAP61174.1"/>
    <property type="molecule type" value="Genomic_DNA"/>
</dbReference>
<feature type="domain" description="Xylanolytic transcriptional activator regulatory" evidence="7">
    <location>
        <begin position="901"/>
        <end position="1075"/>
    </location>
</feature>
<dbReference type="PRINTS" id="PR00420">
    <property type="entry name" value="RNGMNOXGNASE"/>
</dbReference>
<reference evidence="8 9" key="1">
    <citation type="submission" date="2016-04" db="EMBL/GenBank/DDBJ databases">
        <title>Draft genome of Fonsecaea erecta CBS 125763.</title>
        <authorList>
            <person name="Weiss V.A."/>
            <person name="Vicente V.A."/>
            <person name="Raittz R.T."/>
            <person name="Moreno L.F."/>
            <person name="De Souza E.M."/>
            <person name="Pedrosa F.O."/>
            <person name="Steffens M.B."/>
            <person name="Faoro H."/>
            <person name="Tadra-Sfeir M.Z."/>
            <person name="Najafzadeh M.J."/>
            <person name="Felipe M.S."/>
            <person name="Teixeira M."/>
            <person name="Sun J."/>
            <person name="Xi L."/>
            <person name="Gomes R."/>
            <person name="De Azevedo C.M."/>
            <person name="Salgado C.G."/>
            <person name="Da Silva M.B."/>
            <person name="Nascimento M.F."/>
            <person name="Queiroz-Telles F."/>
            <person name="Attili D.S."/>
            <person name="Gorbushina A."/>
        </authorList>
    </citation>
    <scope>NUCLEOTIDE SEQUENCE [LARGE SCALE GENOMIC DNA]</scope>
    <source>
        <strain evidence="8 9">CBS 125763</strain>
    </source>
</reference>
<dbReference type="Pfam" id="PF01494">
    <property type="entry name" value="FAD_binding_3"/>
    <property type="match status" value="1"/>
</dbReference>
<evidence type="ECO:0000256" key="1">
    <source>
        <dbReference type="ARBA" id="ARBA00022630"/>
    </source>
</evidence>
<evidence type="ECO:0000313" key="8">
    <source>
        <dbReference type="EMBL" id="OAP61174.1"/>
    </source>
</evidence>
<sequence>MATQEQNEGFETTDVIICGCGPTGALLSGLLGRMCVKNVVLEKELEIVTDPRGIALDEDGIRLLQELGLYKQVHGEIGQHIGWTLFTSGKNGLMTKPFMKMNLSTTEGGTGHVAAICHKQPVMEKNIRMVANSCPSSQLRLGSTIVGIEEERDFVRAQYIDKNGTQRTIQGRFFVGADGKTGFTRKRYLESKGVSLQTLSGYEYQETWVAMNWHMNLPTPETHPDFPLWKLNYTPEQVYDKFFPPGFRFIGNPGRPSVCGSFGPRSERLWRFEFVVDKGEDPHEMATWERTSEIVLPYLTHPGADCGVKDSVQYPIDCIHVLRSRPFTFAARSCNKWAVGRVVLCGDAAHVMPPFGGQGIASGFRDASGIAWRLALACRPGFDGSYEDLFNGWFLERKQQLDLSLAATVANGSLTTARNPTKIFFRDWILWLMQLVPSLRHRLELGPRAGGMQRYRFSPGMAFLPELAGGRCLPQVYCCAVHPSTKALSAKIQFTDDVFLNGPRANALLRLLVVVDDMEQAEKVWSELKTLELDEASNNEIRKDSAFFLIHSRLLPTRPASTSSDIPRQNVYRVATADEFGASDLCKNRPYPTGYDMYRIKKDVGGRNDTLLRHARIHSQDSTVAGQGTKAAPKETPQTVNQDASPSRTSTSASRSRILEGRAATLYDTQSTPASHSSGNSSGFAPYGNVRDPGAGLDSTFPRVSTPQIISDNPVGAIQPLGESLQAPVIFNQSHIAASMPPAPAVVGADASISTQTNPFNFSGHLETHPFVDQLTDVHSGQWLLEDDFDFTIFEHMGFSNTLHEPHLMHHEDNFSSPAHQKSERSNIRPAVLDLRQIWYIQISGTANEPDPDSGTVTPRDIPTTSVDNIDETYRVRMAKKLRPVLRDEPLPSIDFMNLCIHLFFTRFNVALPLIHSPTFRPTHSNALLVLSICSAGCLSLGSEISAKTGSMLFERVNKAILVAPWERNLPRTSDQTWNVVKASMIGQTYALLSGDPAHRATAAAYHGSLIALARHHKLFNPAPSFHLPDDPSAEALDKAWRTWAKQEELRRMAVLLYIHDAEISALFHHEPVFRHNAGYIPTVSSSELFCAPSAATWASLLRVEQREMQFGTSNYGSETTSAFDIGQRGMGGESQSAAVLQRGLKYRNILNVYNSLSGISASICECRHLDLLSFNMVSKFESDLLTWYASTPKDFKMSCNPSLQTEAPFSLLPLWHYNFLALSTDLNLLEIASGKEGSEVSSLIRESVTSWIRSLDSKRCLLHALFLQNLIVSTHMGALVAIHTPRILFSAAICWYCYMLYLPGSSSASMPWASSFPDGMFEPLNSLPEIQLLREGKSMDSTNIYPVPHILDETLAALPKILAANIAEMKADTLCVIECILRRLGTTGISLRFADIIQVFISGEKDSLKADQQAV</sequence>
<feature type="compositionally biased region" description="Polar residues" evidence="5">
    <location>
        <begin position="667"/>
        <end position="683"/>
    </location>
</feature>
<comment type="caution">
    <text evidence="8">The sequence shown here is derived from an EMBL/GenBank/DDBJ whole genome shotgun (WGS) entry which is preliminary data.</text>
</comment>
<dbReference type="GO" id="GO:0019622">
    <property type="term" value="P:3-(3-hydroxy)phenylpropionate catabolic process"/>
    <property type="evidence" value="ECO:0007669"/>
    <property type="project" value="TreeGrafter"/>
</dbReference>
<keyword evidence="1" id="KW-0285">Flavoprotein</keyword>